<feature type="non-terminal residue" evidence="2">
    <location>
        <position position="1"/>
    </location>
</feature>
<evidence type="ECO:0000259" key="1">
    <source>
        <dbReference type="Pfam" id="PF01208"/>
    </source>
</evidence>
<dbReference type="GO" id="GO:0006779">
    <property type="term" value="P:porphyrin-containing compound biosynthetic process"/>
    <property type="evidence" value="ECO:0007669"/>
    <property type="project" value="InterPro"/>
</dbReference>
<dbReference type="EMBL" id="BARW01003072">
    <property type="protein sequence ID" value="GAI63031.1"/>
    <property type="molecule type" value="Genomic_DNA"/>
</dbReference>
<reference evidence="2" key="1">
    <citation type="journal article" date="2014" name="Front. Microbiol.">
        <title>High frequency of phylogenetically diverse reductive dehalogenase-homologous genes in deep subseafloor sedimentary metagenomes.</title>
        <authorList>
            <person name="Kawai M."/>
            <person name="Futagami T."/>
            <person name="Toyoda A."/>
            <person name="Takaki Y."/>
            <person name="Nishi S."/>
            <person name="Hori S."/>
            <person name="Arai W."/>
            <person name="Tsubouchi T."/>
            <person name="Morono Y."/>
            <person name="Uchiyama I."/>
            <person name="Ito T."/>
            <person name="Fujiyama A."/>
            <person name="Inagaki F."/>
            <person name="Takami H."/>
        </authorList>
    </citation>
    <scope>NUCLEOTIDE SEQUENCE</scope>
    <source>
        <strain evidence="2">Expedition CK06-06</strain>
    </source>
</reference>
<dbReference type="InterPro" id="IPR000257">
    <property type="entry name" value="Uroporphyrinogen_deCOase"/>
</dbReference>
<dbReference type="Pfam" id="PF01208">
    <property type="entry name" value="URO-D"/>
    <property type="match status" value="1"/>
</dbReference>
<protein>
    <recommendedName>
        <fullName evidence="1">Uroporphyrinogen decarboxylase (URO-D) domain-containing protein</fullName>
    </recommendedName>
</protein>
<proteinExistence type="predicted"/>
<dbReference type="GO" id="GO:0004853">
    <property type="term" value="F:uroporphyrinogen decarboxylase activity"/>
    <property type="evidence" value="ECO:0007669"/>
    <property type="project" value="InterPro"/>
</dbReference>
<evidence type="ECO:0000313" key="2">
    <source>
        <dbReference type="EMBL" id="GAI63031.1"/>
    </source>
</evidence>
<dbReference type="InterPro" id="IPR038071">
    <property type="entry name" value="UROD/MetE-like_sf"/>
</dbReference>
<organism evidence="2">
    <name type="scientific">marine sediment metagenome</name>
    <dbReference type="NCBI Taxonomy" id="412755"/>
    <lineage>
        <taxon>unclassified sequences</taxon>
        <taxon>metagenomes</taxon>
        <taxon>ecological metagenomes</taxon>
    </lineage>
</organism>
<feature type="domain" description="Uroporphyrinogen decarboxylase (URO-D)" evidence="1">
    <location>
        <begin position="4"/>
        <end position="112"/>
    </location>
</feature>
<name>X1R7Q1_9ZZZZ</name>
<sequence length="119" mass="13536">SLKIAYHSDGYIYPIIDELIEIGIDVLNPIQPKAMDPIYLKKRYGNKLSFWGSLDEQYTLPFGTSEEVKKEVIERIKTIAPGGGFIISPCQHVQLDTPLENFITFINTVKEYGAYPVRL</sequence>
<comment type="caution">
    <text evidence="2">The sequence shown here is derived from an EMBL/GenBank/DDBJ whole genome shotgun (WGS) entry which is preliminary data.</text>
</comment>
<dbReference type="Gene3D" id="3.20.20.210">
    <property type="match status" value="1"/>
</dbReference>
<accession>X1R7Q1</accession>
<gene>
    <name evidence="2" type="ORF">S12H4_08069</name>
</gene>
<dbReference type="AlphaFoldDB" id="X1R7Q1"/>
<dbReference type="SUPFAM" id="SSF51726">
    <property type="entry name" value="UROD/MetE-like"/>
    <property type="match status" value="1"/>
</dbReference>